<keyword evidence="1" id="KW-0812">Transmembrane</keyword>
<feature type="transmembrane region" description="Helical" evidence="1">
    <location>
        <begin position="32"/>
        <end position="49"/>
    </location>
</feature>
<sequence>MICNSWCATKGFQMQSEVKPMRIINHKTVRKGIGLIALLMPWAVLWLSGYSWSEMSSISVSYWTDSRDIFVGCLIAVAFALASYNGTGTCRRDTEFWLSKAAGVFALLVALFPTICSFEDKVKCTDAPNWIMHISFNHPQYIHYTAAILFFICLILLMSFFSLRAKYKEKHLRSRLYFVISLLMLFGIPTVYIIGELTSLYESTFWAELVGLTLFGIGWLKAGWYKTEPKAYLPKGATLVDIVEVNPKNKNNPTEVVIEVGVEYFFKAEGCWKDWFLECGPHGWGPNWNPLNYNNRIEWKPLFLLCGNIGKNWNDEDRTFCIGDRNTWALPSGLNDLNPEERKLYLFANDWKTRYGNNYVLEPKEGGPLKVEIYRLQSNEE</sequence>
<gene>
    <name evidence="2" type="ORF">C9J12_15355</name>
</gene>
<reference evidence="2 3" key="1">
    <citation type="submission" date="2018-01" db="EMBL/GenBank/DDBJ databases">
        <title>Whole genome sequencing of Histamine producing bacteria.</title>
        <authorList>
            <person name="Butler K."/>
        </authorList>
    </citation>
    <scope>NUCLEOTIDE SEQUENCE [LARGE SCALE GENOMIC DNA]</scope>
    <source>
        <strain evidence="2 3">JCM 12947</strain>
    </source>
</reference>
<organism evidence="2 3">
    <name type="scientific">Photobacterium frigidiphilum</name>
    <dbReference type="NCBI Taxonomy" id="264736"/>
    <lineage>
        <taxon>Bacteria</taxon>
        <taxon>Pseudomonadati</taxon>
        <taxon>Pseudomonadota</taxon>
        <taxon>Gammaproteobacteria</taxon>
        <taxon>Vibrionales</taxon>
        <taxon>Vibrionaceae</taxon>
        <taxon>Photobacterium</taxon>
    </lineage>
</organism>
<dbReference type="Proteomes" id="UP000240987">
    <property type="component" value="Unassembled WGS sequence"/>
</dbReference>
<feature type="transmembrane region" description="Helical" evidence="1">
    <location>
        <begin position="97"/>
        <end position="115"/>
    </location>
</feature>
<keyword evidence="1" id="KW-0472">Membrane</keyword>
<evidence type="ECO:0000256" key="1">
    <source>
        <dbReference type="SAM" id="Phobius"/>
    </source>
</evidence>
<feature type="transmembrane region" description="Helical" evidence="1">
    <location>
        <begin position="141"/>
        <end position="163"/>
    </location>
</feature>
<keyword evidence="3" id="KW-1185">Reference proteome</keyword>
<dbReference type="InterPro" id="IPR009339">
    <property type="entry name" value="DUF998"/>
</dbReference>
<dbReference type="Gene3D" id="2.60.120.430">
    <property type="entry name" value="Galactose-binding lectin"/>
    <property type="match status" value="1"/>
</dbReference>
<dbReference type="AlphaFoldDB" id="A0A2T3JEN1"/>
<evidence type="ECO:0000313" key="2">
    <source>
        <dbReference type="EMBL" id="PSU47372.1"/>
    </source>
</evidence>
<comment type="caution">
    <text evidence="2">The sequence shown here is derived from an EMBL/GenBank/DDBJ whole genome shotgun (WGS) entry which is preliminary data.</text>
</comment>
<proteinExistence type="predicted"/>
<feature type="transmembrane region" description="Helical" evidence="1">
    <location>
        <begin position="206"/>
        <end position="225"/>
    </location>
</feature>
<dbReference type="OrthoDB" id="4378831at2"/>
<dbReference type="EMBL" id="PYMJ01000015">
    <property type="protein sequence ID" value="PSU47372.1"/>
    <property type="molecule type" value="Genomic_DNA"/>
</dbReference>
<protein>
    <recommendedName>
        <fullName evidence="4">DUF998 domain-containing protein</fullName>
    </recommendedName>
</protein>
<keyword evidence="1" id="KW-1133">Transmembrane helix</keyword>
<accession>A0A2T3JEN1</accession>
<feature type="transmembrane region" description="Helical" evidence="1">
    <location>
        <begin position="69"/>
        <end position="85"/>
    </location>
</feature>
<dbReference type="Pfam" id="PF06197">
    <property type="entry name" value="DUF998"/>
    <property type="match status" value="1"/>
</dbReference>
<evidence type="ECO:0008006" key="4">
    <source>
        <dbReference type="Google" id="ProtNLM"/>
    </source>
</evidence>
<name>A0A2T3JEN1_9GAMM</name>
<feature type="transmembrane region" description="Helical" evidence="1">
    <location>
        <begin position="175"/>
        <end position="194"/>
    </location>
</feature>
<evidence type="ECO:0000313" key="3">
    <source>
        <dbReference type="Proteomes" id="UP000240987"/>
    </source>
</evidence>